<reference evidence="8 9" key="1">
    <citation type="journal article" date="2014" name="Int. J. Syst. Evol. Microbiol.">
        <title>Phaeodactylibacter xiamenensis gen. nov., sp. nov., a member of the family Saprospiraceae isolated from the marine alga Phaeodactylum tricornutum.</title>
        <authorList>
            <person name="Chen Z.Jr."/>
            <person name="Lei X."/>
            <person name="Lai Q."/>
            <person name="Li Y."/>
            <person name="Zhang B."/>
            <person name="Zhang J."/>
            <person name="Zhang H."/>
            <person name="Yang L."/>
            <person name="Zheng W."/>
            <person name="Tian Y."/>
            <person name="Yu Z."/>
            <person name="Xu H.Jr."/>
            <person name="Zheng T."/>
        </authorList>
    </citation>
    <scope>NUCLEOTIDE SEQUENCE [LARGE SCALE GENOMIC DNA]</scope>
    <source>
        <strain evidence="8 9">KD52</strain>
    </source>
</reference>
<feature type="coiled-coil region" evidence="5">
    <location>
        <begin position="51"/>
        <end position="106"/>
    </location>
</feature>
<evidence type="ECO:0000313" key="8">
    <source>
        <dbReference type="EMBL" id="KGE86662.1"/>
    </source>
</evidence>
<feature type="coiled-coil region" evidence="5">
    <location>
        <begin position="163"/>
        <end position="190"/>
    </location>
</feature>
<evidence type="ECO:0000256" key="7">
    <source>
        <dbReference type="SAM" id="Phobius"/>
    </source>
</evidence>
<dbReference type="OrthoDB" id="370725at2"/>
<keyword evidence="9" id="KW-1185">Reference proteome</keyword>
<dbReference type="AlphaFoldDB" id="A0A098S606"/>
<evidence type="ECO:0000313" key="9">
    <source>
        <dbReference type="Proteomes" id="UP000029736"/>
    </source>
</evidence>
<keyword evidence="3 5" id="KW-0175">Coiled coil</keyword>
<sequence length="455" mass="52555">MPDELLLSLLFLLIGLFAGGLVGWLAAKLRFQRDTFSQEDVDAQYVHRSLYQQLEQQSDAQREDLFELQEAYRLASEKAARLEQANLQLEDTLRHQKEESVQLQQRFQAEFENLANRLLEEKSRKFTVQNHQQLDQLLSPLRERIKTFEEGIEKRFVEETRDRISLKKEIEGLRALNQQLSEDANNLASALKGDNKAQGDWGEIQLELLLEKAGLQKNVHFQVQPTFRDENGKAKRPDFIINLPEDKTLIIDSKVSLKAYDRCFSTEDKQERERHLKAHIDSIRRHIRDLSSKNYTNLYQVHTPDYLLLYIPIEPAFALAVQQDPQLFVDALDANVVVVSNSTLLATMRTVSYIWKQEKQKSSVLEIARQSGMLYDKFVNFVDDLKGVGQRIQQAQHAYDDAMNKLVDSKKYGDTLVGRAERIRELGARTSRQLPEDIVEAARSSELEPPKSDDD</sequence>
<feature type="compositionally biased region" description="Basic and acidic residues" evidence="6">
    <location>
        <begin position="443"/>
        <end position="455"/>
    </location>
</feature>
<dbReference type="PANTHER" id="PTHR30563">
    <property type="entry name" value="DNA RECOMBINATION PROTEIN RMUC"/>
    <property type="match status" value="1"/>
</dbReference>
<comment type="caution">
    <text evidence="8">The sequence shown here is derived from an EMBL/GenBank/DDBJ whole genome shotgun (WGS) entry which is preliminary data.</text>
</comment>
<dbReference type="Proteomes" id="UP000029736">
    <property type="component" value="Unassembled WGS sequence"/>
</dbReference>
<evidence type="ECO:0000256" key="5">
    <source>
        <dbReference type="SAM" id="Coils"/>
    </source>
</evidence>
<keyword evidence="7" id="KW-0472">Membrane</keyword>
<feature type="region of interest" description="Disordered" evidence="6">
    <location>
        <begin position="434"/>
        <end position="455"/>
    </location>
</feature>
<proteinExistence type="inferred from homology"/>
<comment type="similarity">
    <text evidence="2">Belongs to the RmuC family.</text>
</comment>
<dbReference type="RefSeq" id="WP_044224135.1">
    <property type="nucleotide sequence ID" value="NZ_JBKAGJ010000016.1"/>
</dbReference>
<evidence type="ECO:0000256" key="2">
    <source>
        <dbReference type="ARBA" id="ARBA00009840"/>
    </source>
</evidence>
<name>A0A098S606_9BACT</name>
<evidence type="ECO:0000256" key="6">
    <source>
        <dbReference type="SAM" id="MobiDB-lite"/>
    </source>
</evidence>
<evidence type="ECO:0000256" key="1">
    <source>
        <dbReference type="ARBA" id="ARBA00003416"/>
    </source>
</evidence>
<gene>
    <name evidence="8" type="ORF">IX84_19420</name>
</gene>
<keyword evidence="4" id="KW-0233">DNA recombination</keyword>
<protein>
    <submittedName>
        <fullName evidence="8">RmuC-domain-containing protein</fullName>
    </submittedName>
</protein>
<comment type="function">
    <text evidence="1">Involved in DNA recombination.</text>
</comment>
<feature type="transmembrane region" description="Helical" evidence="7">
    <location>
        <begin position="6"/>
        <end position="27"/>
    </location>
</feature>
<keyword evidence="7" id="KW-0812">Transmembrane</keyword>
<organism evidence="8 9">
    <name type="scientific">Phaeodactylibacter xiamenensis</name>
    <dbReference type="NCBI Taxonomy" id="1524460"/>
    <lineage>
        <taxon>Bacteria</taxon>
        <taxon>Pseudomonadati</taxon>
        <taxon>Bacteroidota</taxon>
        <taxon>Saprospiria</taxon>
        <taxon>Saprospirales</taxon>
        <taxon>Haliscomenobacteraceae</taxon>
        <taxon>Phaeodactylibacter</taxon>
    </lineage>
</organism>
<evidence type="ECO:0000256" key="3">
    <source>
        <dbReference type="ARBA" id="ARBA00023054"/>
    </source>
</evidence>
<evidence type="ECO:0000256" key="4">
    <source>
        <dbReference type="ARBA" id="ARBA00023172"/>
    </source>
</evidence>
<dbReference type="EMBL" id="JPOS01000075">
    <property type="protein sequence ID" value="KGE86662.1"/>
    <property type="molecule type" value="Genomic_DNA"/>
</dbReference>
<dbReference type="InterPro" id="IPR003798">
    <property type="entry name" value="DNA_recombination_RmuC"/>
</dbReference>
<dbReference type="PANTHER" id="PTHR30563:SF0">
    <property type="entry name" value="DNA RECOMBINATION PROTEIN RMUC"/>
    <property type="match status" value="1"/>
</dbReference>
<keyword evidence="7" id="KW-1133">Transmembrane helix</keyword>
<dbReference type="GO" id="GO:0006310">
    <property type="term" value="P:DNA recombination"/>
    <property type="evidence" value="ECO:0007669"/>
    <property type="project" value="UniProtKB-KW"/>
</dbReference>
<accession>A0A098S606</accession>
<dbReference type="Pfam" id="PF02646">
    <property type="entry name" value="RmuC"/>
    <property type="match status" value="1"/>
</dbReference>